<proteinExistence type="inferred from homology"/>
<reference evidence="8 9" key="1">
    <citation type="journal article" date="2019" name="Int. J. Syst. Evol. Microbiol.">
        <title>The Global Catalogue of Microorganisms (GCM) 10K type strain sequencing project: providing services to taxonomists for standard genome sequencing and annotation.</title>
        <authorList>
            <consortium name="The Broad Institute Genomics Platform"/>
            <consortium name="The Broad Institute Genome Sequencing Center for Infectious Disease"/>
            <person name="Wu L."/>
            <person name="Ma J."/>
        </authorList>
    </citation>
    <scope>NUCLEOTIDE SEQUENCE [LARGE SCALE GENOMIC DNA]</scope>
    <source>
        <strain evidence="8 9">JCM 15976</strain>
    </source>
</reference>
<comment type="caution">
    <text evidence="5">Lacks conserved residue(s) required for the propagation of feature annotation.</text>
</comment>
<dbReference type="InterPro" id="IPR019874">
    <property type="entry name" value="RF_methyltr_PrmC"/>
</dbReference>
<comment type="function">
    <text evidence="5">Methylates the class 1 translation termination release factors RF1/PrfA and RF2/PrfB on the glutamine residue of the universally conserved GGQ motif.</text>
</comment>
<dbReference type="EMBL" id="BAAAGF010000003">
    <property type="protein sequence ID" value="GAA0746851.1"/>
    <property type="molecule type" value="Genomic_DNA"/>
</dbReference>
<comment type="similarity">
    <text evidence="5">Belongs to the protein N5-glutamine methyltransferase family. PrmC subfamily.</text>
</comment>
<dbReference type="PROSITE" id="PS00092">
    <property type="entry name" value="N6_MTASE"/>
    <property type="match status" value="1"/>
</dbReference>
<protein>
    <recommendedName>
        <fullName evidence="5">Release factor glutamine methyltransferase</fullName>
        <shortName evidence="5">RF MTase</shortName>
        <ecNumber evidence="5">2.1.1.297</ecNumber>
    </recommendedName>
    <alternativeName>
        <fullName evidence="5">N5-glutamine methyltransferase PrmC</fullName>
    </alternativeName>
    <alternativeName>
        <fullName evidence="5">Protein-(glutamine-N5) MTase PrmC</fullName>
    </alternativeName>
    <alternativeName>
        <fullName evidence="5">Protein-glutamine N-methyltransferase PrmC</fullName>
    </alternativeName>
</protein>
<dbReference type="InterPro" id="IPR040758">
    <property type="entry name" value="PrmC_N"/>
</dbReference>
<dbReference type="EC" id="2.1.1.297" evidence="5"/>
<evidence type="ECO:0000313" key="9">
    <source>
        <dbReference type="Proteomes" id="UP001500736"/>
    </source>
</evidence>
<feature type="domain" description="Methyltransferase small" evidence="6">
    <location>
        <begin position="122"/>
        <end position="209"/>
    </location>
</feature>
<evidence type="ECO:0000313" key="8">
    <source>
        <dbReference type="EMBL" id="GAA0746851.1"/>
    </source>
</evidence>
<name>A0ABN1JUC8_9FLAO</name>
<dbReference type="CDD" id="cd02440">
    <property type="entry name" value="AdoMet_MTases"/>
    <property type="match status" value="1"/>
</dbReference>
<dbReference type="InterPro" id="IPR050320">
    <property type="entry name" value="N5-glutamine_MTase"/>
</dbReference>
<dbReference type="InterPro" id="IPR029063">
    <property type="entry name" value="SAM-dependent_MTases_sf"/>
</dbReference>
<dbReference type="InterPro" id="IPR007848">
    <property type="entry name" value="Small_mtfrase_dom"/>
</dbReference>
<feature type="domain" description="Release factor glutamine methyltransferase N-terminal" evidence="7">
    <location>
        <begin position="34"/>
        <end position="82"/>
    </location>
</feature>
<accession>A0ABN1JUC8</accession>
<dbReference type="PANTHER" id="PTHR18895:SF74">
    <property type="entry name" value="MTRF1L RELEASE FACTOR GLUTAMINE METHYLTRANSFERASE"/>
    <property type="match status" value="1"/>
</dbReference>
<dbReference type="SUPFAM" id="SSF53335">
    <property type="entry name" value="S-adenosyl-L-methionine-dependent methyltransferases"/>
    <property type="match status" value="1"/>
</dbReference>
<keyword evidence="3 5" id="KW-0949">S-adenosyl-L-methionine</keyword>
<dbReference type="NCBIfam" id="TIGR03534">
    <property type="entry name" value="RF_mod_PrmC"/>
    <property type="match status" value="1"/>
</dbReference>
<organism evidence="8 9">
    <name type="scientific">Gaetbulibacter jejuensis</name>
    <dbReference type="NCBI Taxonomy" id="584607"/>
    <lineage>
        <taxon>Bacteria</taxon>
        <taxon>Pseudomonadati</taxon>
        <taxon>Bacteroidota</taxon>
        <taxon>Flavobacteriia</taxon>
        <taxon>Flavobacteriales</taxon>
        <taxon>Flavobacteriaceae</taxon>
        <taxon>Gaetbulibacter</taxon>
    </lineage>
</organism>
<gene>
    <name evidence="5 8" type="primary">prmC</name>
    <name evidence="8" type="ORF">GCM10009431_23620</name>
</gene>
<dbReference type="InterPro" id="IPR002052">
    <property type="entry name" value="DNA_methylase_N6_adenine_CS"/>
</dbReference>
<evidence type="ECO:0000259" key="7">
    <source>
        <dbReference type="Pfam" id="PF17827"/>
    </source>
</evidence>
<evidence type="ECO:0000256" key="1">
    <source>
        <dbReference type="ARBA" id="ARBA00022603"/>
    </source>
</evidence>
<dbReference type="PANTHER" id="PTHR18895">
    <property type="entry name" value="HEMK METHYLTRANSFERASE"/>
    <property type="match status" value="1"/>
</dbReference>
<dbReference type="Gene3D" id="3.40.50.150">
    <property type="entry name" value="Vaccinia Virus protein VP39"/>
    <property type="match status" value="1"/>
</dbReference>
<dbReference type="Pfam" id="PF05175">
    <property type="entry name" value="MTS"/>
    <property type="match status" value="1"/>
</dbReference>
<feature type="binding site" evidence="5">
    <location>
        <begin position="130"/>
        <end position="134"/>
    </location>
    <ligand>
        <name>S-adenosyl-L-methionine</name>
        <dbReference type="ChEBI" id="CHEBI:59789"/>
    </ligand>
</feature>
<dbReference type="GO" id="GO:0032259">
    <property type="term" value="P:methylation"/>
    <property type="evidence" value="ECO:0007669"/>
    <property type="project" value="UniProtKB-KW"/>
</dbReference>
<comment type="catalytic activity">
    <reaction evidence="4 5">
        <text>L-glutaminyl-[peptide chain release factor] + S-adenosyl-L-methionine = N(5)-methyl-L-glutaminyl-[peptide chain release factor] + S-adenosyl-L-homocysteine + H(+)</text>
        <dbReference type="Rhea" id="RHEA:42896"/>
        <dbReference type="Rhea" id="RHEA-COMP:10271"/>
        <dbReference type="Rhea" id="RHEA-COMP:10272"/>
        <dbReference type="ChEBI" id="CHEBI:15378"/>
        <dbReference type="ChEBI" id="CHEBI:30011"/>
        <dbReference type="ChEBI" id="CHEBI:57856"/>
        <dbReference type="ChEBI" id="CHEBI:59789"/>
        <dbReference type="ChEBI" id="CHEBI:61891"/>
        <dbReference type="EC" id="2.1.1.297"/>
    </reaction>
</comment>
<feature type="binding site" evidence="5">
    <location>
        <position position="153"/>
    </location>
    <ligand>
        <name>S-adenosyl-L-methionine</name>
        <dbReference type="ChEBI" id="CHEBI:59789"/>
    </ligand>
</feature>
<evidence type="ECO:0000256" key="5">
    <source>
        <dbReference type="HAMAP-Rule" id="MF_02126"/>
    </source>
</evidence>
<evidence type="ECO:0000256" key="4">
    <source>
        <dbReference type="ARBA" id="ARBA00048391"/>
    </source>
</evidence>
<evidence type="ECO:0000256" key="2">
    <source>
        <dbReference type="ARBA" id="ARBA00022679"/>
    </source>
</evidence>
<feature type="binding site" evidence="5">
    <location>
        <position position="198"/>
    </location>
    <ligand>
        <name>S-adenosyl-L-methionine</name>
        <dbReference type="ChEBI" id="CHEBI:59789"/>
    </ligand>
</feature>
<keyword evidence="2 5" id="KW-0808">Transferase</keyword>
<dbReference type="Proteomes" id="UP001500736">
    <property type="component" value="Unassembled WGS sequence"/>
</dbReference>
<keyword evidence="9" id="KW-1185">Reference proteome</keyword>
<evidence type="ECO:0000256" key="3">
    <source>
        <dbReference type="ARBA" id="ARBA00022691"/>
    </source>
</evidence>
<dbReference type="Pfam" id="PF17827">
    <property type="entry name" value="PrmC_N"/>
    <property type="match status" value="1"/>
</dbReference>
<feature type="binding site" evidence="5">
    <location>
        <begin position="198"/>
        <end position="201"/>
    </location>
    <ligand>
        <name>substrate</name>
    </ligand>
</feature>
<sequence>MDDKKVMKLKDIQTLFHKTLDTVYGKQEVDSFFYLLTEHVVGLNRMVLALEPNAIINKKNEEVFQDALSRLEQQEPIQYIIGETEFYGLMFKVNPDTLIPRPETEELVEWIIKNHSAQNQDAQLNILDIGTGTGCIAISLAKHLPNAKVYALDVSKNALEVARQNAENNNVSVQFINDDILNPDGFKSDFKFDIIVSNPPYVRQLEKQEIKPNVLNHEPHLALFVDDHDPLLFYRSICEFSTIYLKEKGTLYFEINQYLGKEMDDLIQTFSFKNVELKQDLFGNDRMVKAVKV</sequence>
<dbReference type="NCBIfam" id="TIGR00536">
    <property type="entry name" value="hemK_fam"/>
    <property type="match status" value="1"/>
</dbReference>
<dbReference type="InterPro" id="IPR004556">
    <property type="entry name" value="HemK-like"/>
</dbReference>
<comment type="caution">
    <text evidence="8">The sequence shown here is derived from an EMBL/GenBank/DDBJ whole genome shotgun (WGS) entry which is preliminary data.</text>
</comment>
<dbReference type="Gene3D" id="1.10.8.10">
    <property type="entry name" value="DNA helicase RuvA subunit, C-terminal domain"/>
    <property type="match status" value="1"/>
</dbReference>
<dbReference type="GO" id="GO:0008168">
    <property type="term" value="F:methyltransferase activity"/>
    <property type="evidence" value="ECO:0007669"/>
    <property type="project" value="UniProtKB-KW"/>
</dbReference>
<evidence type="ECO:0000259" key="6">
    <source>
        <dbReference type="Pfam" id="PF05175"/>
    </source>
</evidence>
<dbReference type="HAMAP" id="MF_02126">
    <property type="entry name" value="RF_methyltr_PrmC"/>
    <property type="match status" value="1"/>
</dbReference>
<keyword evidence="1 5" id="KW-0489">Methyltransferase</keyword>